<evidence type="ECO:0000256" key="1">
    <source>
        <dbReference type="SAM" id="Phobius"/>
    </source>
</evidence>
<keyword evidence="1" id="KW-1133">Transmembrane helix</keyword>
<proteinExistence type="predicted"/>
<keyword evidence="1" id="KW-0472">Membrane</keyword>
<dbReference type="STRING" id="144026.SAMN04488568_12523"/>
<evidence type="ECO:0000313" key="3">
    <source>
        <dbReference type="Proteomes" id="UP000199759"/>
    </source>
</evidence>
<dbReference type="Pfam" id="PF05545">
    <property type="entry name" value="FixQ"/>
    <property type="match status" value="1"/>
</dbReference>
<dbReference type="RefSeq" id="WP_091771834.1">
    <property type="nucleotide sequence ID" value="NZ_FNHG01000025.1"/>
</dbReference>
<reference evidence="2 3" key="1">
    <citation type="submission" date="2016-10" db="EMBL/GenBank/DDBJ databases">
        <authorList>
            <person name="de Groot N.N."/>
        </authorList>
    </citation>
    <scope>NUCLEOTIDE SEQUENCE [LARGE SCALE GENOMIC DNA]</scope>
    <source>
        <strain evidence="2 3">DSM 16077</strain>
    </source>
</reference>
<dbReference type="AlphaFoldDB" id="A0A1G9WID5"/>
<organism evidence="2 3">
    <name type="scientific">Maricaulis salignorans</name>
    <dbReference type="NCBI Taxonomy" id="144026"/>
    <lineage>
        <taxon>Bacteria</taxon>
        <taxon>Pseudomonadati</taxon>
        <taxon>Pseudomonadota</taxon>
        <taxon>Alphaproteobacteria</taxon>
        <taxon>Maricaulales</taxon>
        <taxon>Maricaulaceae</taxon>
        <taxon>Maricaulis</taxon>
    </lineage>
</organism>
<sequence>MYSLLASFAQTWGMLLFVALFTGALTYALWPRNQQRFDEAARLPLNDSDEPIIESASEDQAHV</sequence>
<dbReference type="OrthoDB" id="7173870at2"/>
<dbReference type="InterPro" id="IPR008621">
    <property type="entry name" value="Cbb3-typ_cyt_oxidase_comp"/>
</dbReference>
<dbReference type="Proteomes" id="UP000199759">
    <property type="component" value="Unassembled WGS sequence"/>
</dbReference>
<dbReference type="CDD" id="cd01324">
    <property type="entry name" value="cbb3_Oxidase_CcoQ"/>
    <property type="match status" value="1"/>
</dbReference>
<gene>
    <name evidence="2" type="ORF">SAMN04488568_12523</name>
</gene>
<keyword evidence="1" id="KW-0812">Transmembrane</keyword>
<feature type="transmembrane region" description="Helical" evidence="1">
    <location>
        <begin position="12"/>
        <end position="30"/>
    </location>
</feature>
<evidence type="ECO:0000313" key="2">
    <source>
        <dbReference type="EMBL" id="SDM84304.1"/>
    </source>
</evidence>
<name>A0A1G9WID5_9PROT</name>
<accession>A0A1G9WID5</accession>
<protein>
    <submittedName>
        <fullName evidence="2">Cytochrome c oxidase cbb3-type subunit 4</fullName>
    </submittedName>
</protein>
<keyword evidence="3" id="KW-1185">Reference proteome</keyword>
<dbReference type="EMBL" id="FNHG01000025">
    <property type="protein sequence ID" value="SDM84304.1"/>
    <property type="molecule type" value="Genomic_DNA"/>
</dbReference>